<dbReference type="SMART" id="SM00228">
    <property type="entry name" value="PDZ"/>
    <property type="match status" value="2"/>
</dbReference>
<dbReference type="SMART" id="SM00456">
    <property type="entry name" value="WW"/>
    <property type="match status" value="1"/>
</dbReference>
<evidence type="ECO:0000259" key="3">
    <source>
        <dbReference type="PROSITE" id="PS50020"/>
    </source>
</evidence>
<feature type="compositionally biased region" description="Basic and acidic residues" evidence="2">
    <location>
        <begin position="521"/>
        <end position="532"/>
    </location>
</feature>
<evidence type="ECO:0000256" key="1">
    <source>
        <dbReference type="ARBA" id="ARBA00022737"/>
    </source>
</evidence>
<feature type="compositionally biased region" description="Basic and acidic residues" evidence="2">
    <location>
        <begin position="698"/>
        <end position="714"/>
    </location>
</feature>
<feature type="compositionally biased region" description="Basic and acidic residues" evidence="2">
    <location>
        <begin position="623"/>
        <end position="632"/>
    </location>
</feature>
<organism evidence="5 6">
    <name type="scientific">Aplysia californica</name>
    <name type="common">California sea hare</name>
    <dbReference type="NCBI Taxonomy" id="6500"/>
    <lineage>
        <taxon>Eukaryota</taxon>
        <taxon>Metazoa</taxon>
        <taxon>Spiralia</taxon>
        <taxon>Lophotrochozoa</taxon>
        <taxon>Mollusca</taxon>
        <taxon>Gastropoda</taxon>
        <taxon>Heterobranchia</taxon>
        <taxon>Euthyneura</taxon>
        <taxon>Tectipleura</taxon>
        <taxon>Aplysiida</taxon>
        <taxon>Aplysioidea</taxon>
        <taxon>Aplysiidae</taxon>
        <taxon>Aplysia</taxon>
    </lineage>
</organism>
<feature type="compositionally biased region" description="Basic and acidic residues" evidence="2">
    <location>
        <begin position="666"/>
        <end position="681"/>
    </location>
</feature>
<gene>
    <name evidence="6" type="primary">LOC106013949</name>
</gene>
<dbReference type="InterPro" id="IPR001202">
    <property type="entry name" value="WW_dom"/>
</dbReference>
<feature type="region of interest" description="Disordered" evidence="2">
    <location>
        <begin position="448"/>
        <end position="787"/>
    </location>
</feature>
<dbReference type="PANTHER" id="PTHR10316:SF40">
    <property type="entry name" value="LD27118P"/>
    <property type="match status" value="1"/>
</dbReference>
<keyword evidence="1" id="KW-0677">Repeat</keyword>
<feature type="compositionally biased region" description="Basic residues" evidence="2">
    <location>
        <begin position="732"/>
        <end position="743"/>
    </location>
</feature>
<dbReference type="PANTHER" id="PTHR10316">
    <property type="entry name" value="MEMBRANE ASSOCIATED GUANYLATE KINASE-RELATED"/>
    <property type="match status" value="1"/>
</dbReference>
<dbReference type="InterPro" id="IPR036034">
    <property type="entry name" value="PDZ_sf"/>
</dbReference>
<dbReference type="PROSITE" id="PS50106">
    <property type="entry name" value="PDZ"/>
    <property type="match status" value="2"/>
</dbReference>
<dbReference type="SUPFAM" id="SSF50156">
    <property type="entry name" value="PDZ domain-like"/>
    <property type="match status" value="2"/>
</dbReference>
<dbReference type="CDD" id="cd00201">
    <property type="entry name" value="WW"/>
    <property type="match status" value="1"/>
</dbReference>
<evidence type="ECO:0000259" key="4">
    <source>
        <dbReference type="PROSITE" id="PS50106"/>
    </source>
</evidence>
<feature type="domain" description="PDZ" evidence="4">
    <location>
        <begin position="113"/>
        <end position="196"/>
    </location>
</feature>
<sequence>MFMYSPDTHSLSHSPPMWILDSQLPFGWEKVEDPHYGVYYIDHVNRRTQYENPVHTAKKQADDVTNTFPRQKKASEPGTKRSASDNNMNGQLYAGGRPFFSKQPEELRGEFTRASLVKSVRGLGFTIVGANQRDTQFLQIKNVVENGPAYLSGKLKTGDVIVHVNSTCVLGFTHQDVVRLFQSIAPGETVELETCRGYPLNFDPDDPNTEIVTTVAVTLPQEMGTSNTPSLSNGGHNFISPDGNTTAAAVRAGMKSLPDLTRSTTLGLNSTSSLSPSASHDEGSGVMVNTSADGAAIPDLVSLSIHNSNGGLGGLAVGRPEMLTIGIVKGPMGFGFTIADSPYGQRVKQILDQGRCKTLAEGDLLVQINAVNMRALSHQQTVQVLKECPQGQETVIVVQRGGIPPPGKGKKHLKPSRSFNDEQGDHPNSPGAYFFNSQDQNYAEHLDESFASNGGGDVSVGGRVDNSIMTSSVPEEEHEEEEEEDVTTEEEGVGDDYEASKSVRHPVLPEYVPKNKTMNKSRPDVEESDSKQGRTARRQKGEESADSDDVIDRKTKKKSRSTSAGKGDKKTTSRSRSGSSKKKKTKKKKDDDSYDSEDDAGKYSDADLDTKKKEQQKKKKKRYESSDDERSRSRSRNRRRSSTKRSRSRDLATSRSDSLAGSDDAGSERSRTRARHKEGGNKHPSLSRNSSGKKKRAASKDRSASKDRLSEADGRRKKQSGASSDEGSKYSSSRHHQRTRSKGGRGESDVERKTRTRDFSDTESVRSKQSRRTGEKPKGTYSSYYEY</sequence>
<dbReference type="InterPro" id="IPR001478">
    <property type="entry name" value="PDZ"/>
</dbReference>
<feature type="region of interest" description="Disordered" evidence="2">
    <location>
        <begin position="57"/>
        <end position="88"/>
    </location>
</feature>
<feature type="compositionally biased region" description="Acidic residues" evidence="2">
    <location>
        <begin position="474"/>
        <end position="497"/>
    </location>
</feature>
<keyword evidence="5" id="KW-1185">Reference proteome</keyword>
<dbReference type="PROSITE" id="PS01159">
    <property type="entry name" value="WW_DOMAIN_1"/>
    <property type="match status" value="1"/>
</dbReference>
<feature type="compositionally biased region" description="Low complexity" evidence="2">
    <location>
        <begin position="261"/>
        <end position="278"/>
    </location>
</feature>
<dbReference type="CDD" id="cd06731">
    <property type="entry name" value="PDZ1_MAGI-1_3-like"/>
    <property type="match status" value="1"/>
</dbReference>
<name>A0ABM1AEU4_APLCA</name>
<protein>
    <submittedName>
        <fullName evidence="6">Uncharacterized protein LOC106013949</fullName>
    </submittedName>
</protein>
<reference evidence="6" key="1">
    <citation type="submission" date="2025-08" db="UniProtKB">
        <authorList>
            <consortium name="RefSeq"/>
        </authorList>
    </citation>
    <scope>IDENTIFICATION</scope>
</reference>
<dbReference type="RefSeq" id="XP_012946329.1">
    <property type="nucleotide sequence ID" value="XM_013090875.2"/>
</dbReference>
<feature type="compositionally biased region" description="Basic and acidic residues" evidence="2">
    <location>
        <begin position="744"/>
        <end position="778"/>
    </location>
</feature>
<feature type="region of interest" description="Disordered" evidence="2">
    <location>
        <begin position="261"/>
        <end position="290"/>
    </location>
</feature>
<proteinExistence type="predicted"/>
<dbReference type="Pfam" id="PF00397">
    <property type="entry name" value="WW"/>
    <property type="match status" value="1"/>
</dbReference>
<dbReference type="PROSITE" id="PS50020">
    <property type="entry name" value="WW_DOMAIN_2"/>
    <property type="match status" value="1"/>
</dbReference>
<dbReference type="Gene3D" id="2.20.70.10">
    <property type="match status" value="1"/>
</dbReference>
<dbReference type="Proteomes" id="UP000694888">
    <property type="component" value="Unplaced"/>
</dbReference>
<feature type="compositionally biased region" description="Basic and acidic residues" evidence="2">
    <location>
        <begin position="599"/>
        <end position="613"/>
    </location>
</feature>
<dbReference type="SUPFAM" id="SSF51045">
    <property type="entry name" value="WW domain"/>
    <property type="match status" value="1"/>
</dbReference>
<evidence type="ECO:0000256" key="2">
    <source>
        <dbReference type="SAM" id="MobiDB-lite"/>
    </source>
</evidence>
<feature type="compositionally biased region" description="Low complexity" evidence="2">
    <location>
        <begin position="654"/>
        <end position="664"/>
    </location>
</feature>
<feature type="domain" description="PDZ" evidence="4">
    <location>
        <begin position="324"/>
        <end position="387"/>
    </location>
</feature>
<dbReference type="InterPro" id="IPR036020">
    <property type="entry name" value="WW_dom_sf"/>
</dbReference>
<dbReference type="GeneID" id="106013949"/>
<evidence type="ECO:0000313" key="6">
    <source>
        <dbReference type="RefSeq" id="XP_012946329.1"/>
    </source>
</evidence>
<accession>A0ABM1AEU4</accession>
<dbReference type="Pfam" id="PF00595">
    <property type="entry name" value="PDZ"/>
    <property type="match status" value="1"/>
</dbReference>
<dbReference type="Gene3D" id="2.30.42.10">
    <property type="match status" value="2"/>
</dbReference>
<feature type="compositionally biased region" description="Basic residues" evidence="2">
    <location>
        <begin position="633"/>
        <end position="647"/>
    </location>
</feature>
<feature type="region of interest" description="Disordered" evidence="2">
    <location>
        <begin position="399"/>
        <end position="436"/>
    </location>
</feature>
<feature type="compositionally biased region" description="Basic and acidic residues" evidence="2">
    <location>
        <begin position="73"/>
        <end position="83"/>
    </location>
</feature>
<feature type="compositionally biased region" description="Polar residues" evidence="2">
    <location>
        <begin position="720"/>
        <end position="731"/>
    </location>
</feature>
<dbReference type="CDD" id="cd06732">
    <property type="entry name" value="PDZ2_MAGI-1_3-like"/>
    <property type="match status" value="1"/>
</dbReference>
<evidence type="ECO:0000313" key="5">
    <source>
        <dbReference type="Proteomes" id="UP000694888"/>
    </source>
</evidence>
<feature type="domain" description="WW" evidence="3">
    <location>
        <begin position="22"/>
        <end position="55"/>
    </location>
</feature>